<keyword evidence="1" id="KW-0812">Transmembrane</keyword>
<protein>
    <submittedName>
        <fullName evidence="2">Uncharacterized protein</fullName>
    </submittedName>
</protein>
<keyword evidence="1" id="KW-0472">Membrane</keyword>
<evidence type="ECO:0000256" key="1">
    <source>
        <dbReference type="SAM" id="Phobius"/>
    </source>
</evidence>
<feature type="transmembrane region" description="Helical" evidence="1">
    <location>
        <begin position="61"/>
        <end position="78"/>
    </location>
</feature>
<comment type="caution">
    <text evidence="2">The sequence shown here is derived from an EMBL/GenBank/DDBJ whole genome shotgun (WGS) entry which is preliminary data.</text>
</comment>
<dbReference type="Proteomes" id="UP000030011">
    <property type="component" value="Unassembled WGS sequence"/>
</dbReference>
<feature type="transmembrane region" description="Helical" evidence="1">
    <location>
        <begin position="35"/>
        <end position="54"/>
    </location>
</feature>
<feature type="transmembrane region" description="Helical" evidence="1">
    <location>
        <begin position="122"/>
        <end position="144"/>
    </location>
</feature>
<dbReference type="eggNOG" id="ENOG5031UIJ">
    <property type="taxonomic scope" value="Bacteria"/>
</dbReference>
<feature type="transmembrane region" description="Helical" evidence="1">
    <location>
        <begin position="156"/>
        <end position="174"/>
    </location>
</feature>
<keyword evidence="1" id="KW-1133">Transmembrane helix</keyword>
<keyword evidence="3" id="KW-1185">Reference proteome</keyword>
<accession>A0A0A0JLD8</accession>
<reference evidence="2 3" key="1">
    <citation type="submission" date="2013-08" db="EMBL/GenBank/DDBJ databases">
        <title>The genome sequence of Knoellia subterranea.</title>
        <authorList>
            <person name="Zhu W."/>
            <person name="Wang G."/>
        </authorList>
    </citation>
    <scope>NUCLEOTIDE SEQUENCE [LARGE SCALE GENOMIC DNA]</scope>
    <source>
        <strain evidence="2 3">KCTC 19937</strain>
    </source>
</reference>
<feature type="transmembrane region" description="Helical" evidence="1">
    <location>
        <begin position="90"/>
        <end position="110"/>
    </location>
</feature>
<proteinExistence type="predicted"/>
<dbReference type="AlphaFoldDB" id="A0A0A0JLD8"/>
<evidence type="ECO:0000313" key="2">
    <source>
        <dbReference type="EMBL" id="KGN36867.1"/>
    </source>
</evidence>
<organism evidence="2 3">
    <name type="scientific">Knoellia subterranea KCTC 19937</name>
    <dbReference type="NCBI Taxonomy" id="1385521"/>
    <lineage>
        <taxon>Bacteria</taxon>
        <taxon>Bacillati</taxon>
        <taxon>Actinomycetota</taxon>
        <taxon>Actinomycetes</taxon>
        <taxon>Micrococcales</taxon>
        <taxon>Intrasporangiaceae</taxon>
        <taxon>Knoellia</taxon>
    </lineage>
</organism>
<sequence length="186" mass="18986">MVVLGLTSMLSNITTDAQLSGEDQVFFAIRRAASLVLNSGTAWAGISVLAGYLVCRPLASAVAGLLAGSGALVVHYGVGELTGLMPSGSFATNTFWFVAAAVTGAPLGLVGSLARSCSRWGLLARLVVPFGALVEPWAVGWWMGSTQSMAEHVSDLTAAAILTAAGLGGAALIVRRRRRGSPAGQD</sequence>
<name>A0A0A0JLD8_9MICO</name>
<dbReference type="EMBL" id="AVPK01000007">
    <property type="protein sequence ID" value="KGN36867.1"/>
    <property type="molecule type" value="Genomic_DNA"/>
</dbReference>
<gene>
    <name evidence="2" type="ORF">N803_15755</name>
</gene>
<evidence type="ECO:0000313" key="3">
    <source>
        <dbReference type="Proteomes" id="UP000030011"/>
    </source>
</evidence>